<keyword evidence="6 18" id="KW-0812">Transmembrane</keyword>
<feature type="region of interest" description="Disordered" evidence="17">
    <location>
        <begin position="66"/>
        <end position="202"/>
    </location>
</feature>
<evidence type="ECO:0000256" key="2">
    <source>
        <dbReference type="ARBA" id="ARBA00009203"/>
    </source>
</evidence>
<keyword evidence="5" id="KW-1003">Cell membrane</keyword>
<evidence type="ECO:0000256" key="7">
    <source>
        <dbReference type="ARBA" id="ARBA00022741"/>
    </source>
</evidence>
<evidence type="ECO:0000256" key="16">
    <source>
        <dbReference type="ARBA" id="ARBA00034696"/>
    </source>
</evidence>
<dbReference type="NCBIfam" id="TIGR00898">
    <property type="entry name" value="2A0119"/>
    <property type="match status" value="1"/>
</dbReference>
<keyword evidence="7" id="KW-0547">Nucleotide-binding</keyword>
<dbReference type="AlphaFoldDB" id="A0A674GXU3"/>
<evidence type="ECO:0000256" key="13">
    <source>
        <dbReference type="ARBA" id="ARBA00023136"/>
    </source>
</evidence>
<keyword evidence="8" id="KW-0067">ATP-binding</keyword>
<keyword evidence="14" id="KW-0325">Glycoprotein</keyword>
<dbReference type="InterPro" id="IPR004749">
    <property type="entry name" value="Orgcat_transp/SVOP"/>
</dbReference>
<keyword evidence="12" id="KW-0406">Ion transport</keyword>
<evidence type="ECO:0000313" key="21">
    <source>
        <dbReference type="Proteomes" id="UP000007754"/>
    </source>
</evidence>
<feature type="transmembrane region" description="Helical" evidence="18">
    <location>
        <begin position="465"/>
        <end position="483"/>
    </location>
</feature>
<keyword evidence="9" id="KW-0769">Symport</keyword>
<reference evidence="20" key="2">
    <citation type="submission" date="2025-08" db="UniProtKB">
        <authorList>
            <consortium name="Ensembl"/>
        </authorList>
    </citation>
    <scope>IDENTIFICATION</scope>
</reference>
<feature type="transmembrane region" description="Helical" evidence="18">
    <location>
        <begin position="378"/>
        <end position="395"/>
    </location>
</feature>
<feature type="transmembrane region" description="Helical" evidence="18">
    <location>
        <begin position="226"/>
        <end position="249"/>
    </location>
</feature>
<dbReference type="GO" id="GO:0015293">
    <property type="term" value="F:symporter activity"/>
    <property type="evidence" value="ECO:0007669"/>
    <property type="project" value="UniProtKB-KW"/>
</dbReference>
<dbReference type="InParanoid" id="A0A674GXU3"/>
<feature type="domain" description="Major facilitator superfamily (MFS) profile" evidence="19">
    <location>
        <begin position="294"/>
        <end position="720"/>
    </location>
</feature>
<evidence type="ECO:0000259" key="19">
    <source>
        <dbReference type="PROSITE" id="PS50850"/>
    </source>
</evidence>
<reference evidence="20" key="3">
    <citation type="submission" date="2025-09" db="UniProtKB">
        <authorList>
            <consortium name="Ensembl"/>
        </authorList>
    </citation>
    <scope>IDENTIFICATION</scope>
</reference>
<keyword evidence="4" id="KW-0813">Transport</keyword>
<feature type="transmembrane region" description="Helical" evidence="18">
    <location>
        <begin position="435"/>
        <end position="459"/>
    </location>
</feature>
<gene>
    <name evidence="20" type="primary">SLC22A4</name>
</gene>
<keyword evidence="15" id="KW-0739">Sodium transport</keyword>
<evidence type="ECO:0000256" key="5">
    <source>
        <dbReference type="ARBA" id="ARBA00022475"/>
    </source>
</evidence>
<feature type="compositionally biased region" description="Gly residues" evidence="17">
    <location>
        <begin position="173"/>
        <end position="184"/>
    </location>
</feature>
<feature type="transmembrane region" description="Helical" evidence="18">
    <location>
        <begin position="695"/>
        <end position="715"/>
    </location>
</feature>
<feature type="region of interest" description="Disordered" evidence="17">
    <location>
        <begin position="738"/>
        <end position="763"/>
    </location>
</feature>
<dbReference type="InterPro" id="IPR045915">
    <property type="entry name" value="S22A4/5"/>
</dbReference>
<evidence type="ECO:0000256" key="17">
    <source>
        <dbReference type="SAM" id="MobiDB-lite"/>
    </source>
</evidence>
<name>A0A674GXU3_TAEGU</name>
<dbReference type="InterPro" id="IPR020846">
    <property type="entry name" value="MFS_dom"/>
</dbReference>
<dbReference type="InterPro" id="IPR005828">
    <property type="entry name" value="MFS_sugar_transport-like"/>
</dbReference>
<sequence>MSQGERPRRPRSSQLAVPVPLAVLVITGCAPVPRDGAMLCLHLAAAIQGIAWFGLPKGAFRARGRLGAAEPSPRSHQALTTHRQLLSHTETAARSRRAGTDTARTAPAAAAQANKWKKPGTPPKESCGVGGGAEAVPGEGSGDAAGGGVGRAGAGRAPWGRERRAGTRRPAGAGPGRAGPGRGGAARASSAERGARGGEPRSAALAMRDYDAATAFLGEWGRFQRLVFFLLSASIIPNGFNGMSVVFLAGTPEHRCVVPRGANLSGEWRNASIPLELRGGQEVPSRCRRYRLAALANFSALGLRPGSDVELEALELEPCLDGWEYSRDVYRSTIVTEWNLVCANDWKGPLSTSLFFVGVLLGSFISGQLSDKFGRKNVLFATLAMQTGFSFIQVFSTSWEMFSVLFVLVGMGQISNYVAAFVLGTEILGKSVRVLFCTLGVCIFYAFGYMLLPLFAFFIRDWRMLLLALTLPGLLCIPLWWVIPESPRWLISQGRFQEAEDIIRKAAKTNGITAPDVIFDPSELQDVNSQKQQTYTILDLMRTRNILTITIMSVLLWMIISVGYFGLSLDTPNLHGDVYVNCFLSAVIEVPAYIISWLLLRNLPRRYSMAAALFLGGCVLLFIQLVPSHLRALSILLVMLGKFGITSAFSMVYVYTAELYPTVVRNMGVGASSMASRLGSILSPYFVYLGAYDRFLPYILMGSLTVLSGILTLFLPESYGMPLPDTIDQMLRVKGLEYRPPSSSTRDSKEEEENPEIFKSTAF</sequence>
<evidence type="ECO:0000256" key="8">
    <source>
        <dbReference type="ARBA" id="ARBA00022840"/>
    </source>
</evidence>
<dbReference type="Pfam" id="PF00083">
    <property type="entry name" value="Sugar_tr"/>
    <property type="match status" value="1"/>
</dbReference>
<dbReference type="PANTHER" id="PTHR24064">
    <property type="entry name" value="SOLUTE CARRIER FAMILY 22 MEMBER"/>
    <property type="match status" value="1"/>
</dbReference>
<feature type="transmembrane region" description="Helical" evidence="18">
    <location>
        <begin position="578"/>
        <end position="600"/>
    </location>
</feature>
<accession>A0A674GXU3</accession>
<feature type="transmembrane region" description="Helical" evidence="18">
    <location>
        <begin position="348"/>
        <end position="366"/>
    </location>
</feature>
<reference evidence="20 21" key="1">
    <citation type="journal article" date="2010" name="Nature">
        <title>The genome of a songbird.</title>
        <authorList>
            <person name="Warren W.C."/>
            <person name="Clayton D.F."/>
            <person name="Ellegren H."/>
            <person name="Arnold A.P."/>
            <person name="Hillier L.W."/>
            <person name="Kunstner A."/>
            <person name="Searle S."/>
            <person name="White S."/>
            <person name="Vilella A.J."/>
            <person name="Fairley S."/>
            <person name="Heger A."/>
            <person name="Kong L."/>
            <person name="Ponting C.P."/>
            <person name="Jarvis E.D."/>
            <person name="Mello C.V."/>
            <person name="Minx P."/>
            <person name="Lovell P."/>
            <person name="Velho T.A."/>
            <person name="Ferris M."/>
            <person name="Balakrishnan C.N."/>
            <person name="Sinha S."/>
            <person name="Blatti C."/>
            <person name="London S.E."/>
            <person name="Li Y."/>
            <person name="Lin Y.C."/>
            <person name="George J."/>
            <person name="Sweedler J."/>
            <person name="Southey B."/>
            <person name="Gunaratne P."/>
            <person name="Watson M."/>
            <person name="Nam K."/>
            <person name="Backstrom N."/>
            <person name="Smeds L."/>
            <person name="Nabholz B."/>
            <person name="Itoh Y."/>
            <person name="Whitney O."/>
            <person name="Pfenning A.R."/>
            <person name="Howard J."/>
            <person name="Volker M."/>
            <person name="Skinner B.M."/>
            <person name="Griffin D.K."/>
            <person name="Ye L."/>
            <person name="McLaren W.M."/>
            <person name="Flicek P."/>
            <person name="Quesada V."/>
            <person name="Velasco G."/>
            <person name="Lopez-Otin C."/>
            <person name="Puente X.S."/>
            <person name="Olender T."/>
            <person name="Lancet D."/>
            <person name="Smit A.F."/>
            <person name="Hubley R."/>
            <person name="Konkel M.K."/>
            <person name="Walker J.A."/>
            <person name="Batzer M.A."/>
            <person name="Gu W."/>
            <person name="Pollock D.D."/>
            <person name="Chen L."/>
            <person name="Cheng Z."/>
            <person name="Eichler E.E."/>
            <person name="Stapley J."/>
            <person name="Slate J."/>
            <person name="Ekblom R."/>
            <person name="Birkhead T."/>
            <person name="Burke T."/>
            <person name="Burt D."/>
            <person name="Scharff C."/>
            <person name="Adam I."/>
            <person name="Richard H."/>
            <person name="Sultan M."/>
            <person name="Soldatov A."/>
            <person name="Lehrach H."/>
            <person name="Edwards S.V."/>
            <person name="Yang S.P."/>
            <person name="Li X."/>
            <person name="Graves T."/>
            <person name="Fulton L."/>
            <person name="Nelson J."/>
            <person name="Chinwalla A."/>
            <person name="Hou S."/>
            <person name="Mardis E.R."/>
            <person name="Wilson R.K."/>
        </authorList>
    </citation>
    <scope>NUCLEOTIDE SEQUENCE [LARGE SCALE GENOMIC DNA]</scope>
</reference>
<organism evidence="20 21">
    <name type="scientific">Taeniopygia guttata</name>
    <name type="common">Zebra finch</name>
    <name type="synonym">Poephila guttata</name>
    <dbReference type="NCBI Taxonomy" id="59729"/>
    <lineage>
        <taxon>Eukaryota</taxon>
        <taxon>Metazoa</taxon>
        <taxon>Chordata</taxon>
        <taxon>Craniata</taxon>
        <taxon>Vertebrata</taxon>
        <taxon>Euteleostomi</taxon>
        <taxon>Archelosauria</taxon>
        <taxon>Archosauria</taxon>
        <taxon>Dinosauria</taxon>
        <taxon>Saurischia</taxon>
        <taxon>Theropoda</taxon>
        <taxon>Coelurosauria</taxon>
        <taxon>Aves</taxon>
        <taxon>Neognathae</taxon>
        <taxon>Neoaves</taxon>
        <taxon>Telluraves</taxon>
        <taxon>Australaves</taxon>
        <taxon>Passeriformes</taxon>
        <taxon>Passeroidea</taxon>
        <taxon>Estrildidae</taxon>
        <taxon>Estrildinae</taxon>
        <taxon>Taeniopygia</taxon>
    </lineage>
</organism>
<proteinExistence type="inferred from homology"/>
<feature type="transmembrane region" description="Helical" evidence="18">
    <location>
        <begin position="632"/>
        <end position="655"/>
    </location>
</feature>
<dbReference type="SUPFAM" id="SSF103473">
    <property type="entry name" value="MFS general substrate transporter"/>
    <property type="match status" value="1"/>
</dbReference>
<feature type="transmembrane region" description="Helical" evidence="18">
    <location>
        <begin position="607"/>
        <end position="626"/>
    </location>
</feature>
<dbReference type="InterPro" id="IPR036259">
    <property type="entry name" value="MFS_trans_sf"/>
</dbReference>
<feature type="transmembrane region" description="Helical" evidence="18">
    <location>
        <begin position="546"/>
        <end position="566"/>
    </location>
</feature>
<dbReference type="PROSITE" id="PS51257">
    <property type="entry name" value="PROKAR_LIPOPROTEIN"/>
    <property type="match status" value="1"/>
</dbReference>
<dbReference type="GO" id="GO:0015879">
    <property type="term" value="P:carnitine transport"/>
    <property type="evidence" value="ECO:0007669"/>
    <property type="project" value="InterPro"/>
</dbReference>
<dbReference type="Gene3D" id="1.20.1250.20">
    <property type="entry name" value="MFS general substrate transporter like domains"/>
    <property type="match status" value="1"/>
</dbReference>
<evidence type="ECO:0000256" key="11">
    <source>
        <dbReference type="ARBA" id="ARBA00023053"/>
    </source>
</evidence>
<keyword evidence="10 18" id="KW-1133">Transmembrane helix</keyword>
<evidence type="ECO:0000256" key="6">
    <source>
        <dbReference type="ARBA" id="ARBA00022692"/>
    </source>
</evidence>
<dbReference type="GeneTree" id="ENSGT00940000154155"/>
<dbReference type="Proteomes" id="UP000007754">
    <property type="component" value="Chromosome 13"/>
</dbReference>
<feature type="transmembrane region" description="Helical" evidence="18">
    <location>
        <begin position="401"/>
        <end position="423"/>
    </location>
</feature>
<evidence type="ECO:0000256" key="12">
    <source>
        <dbReference type="ARBA" id="ARBA00023065"/>
    </source>
</evidence>
<dbReference type="Ensembl" id="ENSTGUT00000032397.1">
    <property type="protein sequence ID" value="ENSTGUP00000027909.1"/>
    <property type="gene ID" value="ENSTGUG00000021785.1"/>
</dbReference>
<dbReference type="GO" id="GO:0006814">
    <property type="term" value="P:sodium ion transport"/>
    <property type="evidence" value="ECO:0007669"/>
    <property type="project" value="UniProtKB-KW"/>
</dbReference>
<keyword evidence="13 18" id="KW-0472">Membrane</keyword>
<dbReference type="GO" id="GO:0015651">
    <property type="term" value="F:quaternary ammonium group transmembrane transporter activity"/>
    <property type="evidence" value="ECO:0007669"/>
    <property type="project" value="UniProtKB-ARBA"/>
</dbReference>
<feature type="compositionally biased region" description="Gly residues" evidence="17">
    <location>
        <begin position="128"/>
        <end position="153"/>
    </location>
</feature>
<evidence type="ECO:0000256" key="1">
    <source>
        <dbReference type="ARBA" id="ARBA00004424"/>
    </source>
</evidence>
<evidence type="ECO:0000256" key="15">
    <source>
        <dbReference type="ARBA" id="ARBA00023201"/>
    </source>
</evidence>
<dbReference type="CDD" id="cd17376">
    <property type="entry name" value="MFS_SLC22A4_5_OCTN1_2"/>
    <property type="match status" value="1"/>
</dbReference>
<dbReference type="PROSITE" id="PS50850">
    <property type="entry name" value="MFS"/>
    <property type="match status" value="1"/>
</dbReference>
<comment type="subunit">
    <text evidence="3">Interacts with PDZK1.</text>
</comment>
<dbReference type="GO" id="GO:0016324">
    <property type="term" value="C:apical plasma membrane"/>
    <property type="evidence" value="ECO:0007669"/>
    <property type="project" value="UniProtKB-SubCell"/>
</dbReference>
<evidence type="ECO:0000256" key="10">
    <source>
        <dbReference type="ARBA" id="ARBA00022989"/>
    </source>
</evidence>
<comment type="subcellular location">
    <subcellularLocation>
        <location evidence="1">Apical cell membrane</location>
        <topology evidence="1">Multi-pass membrane protein</topology>
    </subcellularLocation>
    <subcellularLocation>
        <location evidence="16">Basal cell membrane</location>
        <topology evidence="16">Multi-pass membrane protein</topology>
    </subcellularLocation>
</comment>
<dbReference type="PROSITE" id="PS00216">
    <property type="entry name" value="SUGAR_TRANSPORT_1"/>
    <property type="match status" value="1"/>
</dbReference>
<evidence type="ECO:0000256" key="18">
    <source>
        <dbReference type="SAM" id="Phobius"/>
    </source>
</evidence>
<evidence type="ECO:0000313" key="20">
    <source>
        <dbReference type="Ensembl" id="ENSTGUP00000027909.1"/>
    </source>
</evidence>
<comment type="similarity">
    <text evidence="2">Belongs to the major facilitator (TC 2.A.1) superfamily. Organic cation transporter (TC 2.A.1.19) family.</text>
</comment>
<evidence type="ECO:0000256" key="14">
    <source>
        <dbReference type="ARBA" id="ARBA00023180"/>
    </source>
</evidence>
<dbReference type="GO" id="GO:0009925">
    <property type="term" value="C:basal plasma membrane"/>
    <property type="evidence" value="ECO:0007669"/>
    <property type="project" value="UniProtKB-SubCell"/>
</dbReference>
<protein>
    <recommendedName>
        <fullName evidence="19">Major facilitator superfamily (MFS) profile domain-containing protein</fullName>
    </recommendedName>
</protein>
<evidence type="ECO:0000256" key="3">
    <source>
        <dbReference type="ARBA" id="ARBA00011670"/>
    </source>
</evidence>
<evidence type="ECO:0000256" key="9">
    <source>
        <dbReference type="ARBA" id="ARBA00022847"/>
    </source>
</evidence>
<feature type="compositionally biased region" description="Polar residues" evidence="17">
    <location>
        <begin position="74"/>
        <end position="90"/>
    </location>
</feature>
<evidence type="ECO:0000256" key="4">
    <source>
        <dbReference type="ARBA" id="ARBA00022448"/>
    </source>
</evidence>
<dbReference type="FunFam" id="1.20.1250.20:FF:000070">
    <property type="entry name" value="Solute carrier family 22 member 5"/>
    <property type="match status" value="1"/>
</dbReference>
<keyword evidence="11" id="KW-0915">Sodium</keyword>
<feature type="compositionally biased region" description="Low complexity" evidence="17">
    <location>
        <begin position="100"/>
        <end position="113"/>
    </location>
</feature>
<dbReference type="GO" id="GO:0005524">
    <property type="term" value="F:ATP binding"/>
    <property type="evidence" value="ECO:0007669"/>
    <property type="project" value="UniProtKB-KW"/>
</dbReference>
<dbReference type="InterPro" id="IPR005829">
    <property type="entry name" value="Sugar_transporter_CS"/>
</dbReference>
<keyword evidence="21" id="KW-1185">Reference proteome</keyword>